<keyword evidence="1" id="KW-0472">Membrane</keyword>
<proteinExistence type="predicted"/>
<evidence type="ECO:0000256" key="1">
    <source>
        <dbReference type="SAM" id="Phobius"/>
    </source>
</evidence>
<keyword evidence="1" id="KW-0812">Transmembrane</keyword>
<accession>A0A224Y238</accession>
<keyword evidence="1" id="KW-1133">Transmembrane helix</keyword>
<protein>
    <submittedName>
        <fullName evidence="2">Uncharacterized protein</fullName>
    </submittedName>
</protein>
<reference evidence="2" key="1">
    <citation type="journal article" date="2018" name="PLoS Negl. Trop. Dis.">
        <title>An insight into the salivary gland and fat body transcriptome of Panstrongylus lignarius (Hemiptera: Heteroptera), the main vector of Chagas disease in Peru.</title>
        <authorList>
            <person name="Nevoa J.C."/>
            <person name="Mendes M.T."/>
            <person name="da Silva M.V."/>
            <person name="Soares S.C."/>
            <person name="Oliveira C.J.F."/>
            <person name="Ribeiro J.M.C."/>
        </authorList>
    </citation>
    <scope>NUCLEOTIDE SEQUENCE</scope>
</reference>
<feature type="transmembrane region" description="Helical" evidence="1">
    <location>
        <begin position="6"/>
        <end position="24"/>
    </location>
</feature>
<organism evidence="2">
    <name type="scientific">Panstrongylus lignarius</name>
    <dbReference type="NCBI Taxonomy" id="156445"/>
    <lineage>
        <taxon>Eukaryota</taxon>
        <taxon>Metazoa</taxon>
        <taxon>Ecdysozoa</taxon>
        <taxon>Arthropoda</taxon>
        <taxon>Hexapoda</taxon>
        <taxon>Insecta</taxon>
        <taxon>Pterygota</taxon>
        <taxon>Neoptera</taxon>
        <taxon>Paraneoptera</taxon>
        <taxon>Hemiptera</taxon>
        <taxon>Heteroptera</taxon>
        <taxon>Panheteroptera</taxon>
        <taxon>Cimicomorpha</taxon>
        <taxon>Reduviidae</taxon>
        <taxon>Triatominae</taxon>
        <taxon>Panstrongylus</taxon>
    </lineage>
</organism>
<name>A0A224Y238_9HEMI</name>
<sequence>MLKPNSLLAVSGCLGAVISFRAFLRFFPFGQPFFGEPLSDLSAGEDVAGVSTPEGTVMVSGAFWTVVEGAVSVDDSISQQLKQTSFSTAQK</sequence>
<evidence type="ECO:0000313" key="2">
    <source>
        <dbReference type="EMBL" id="JAW15140.1"/>
    </source>
</evidence>
<dbReference type="EMBL" id="GFTR01001286">
    <property type="protein sequence ID" value="JAW15140.1"/>
    <property type="molecule type" value="Transcribed_RNA"/>
</dbReference>
<dbReference type="AlphaFoldDB" id="A0A224Y238"/>